<evidence type="ECO:0000313" key="2">
    <source>
        <dbReference type="EMBL" id="KKM15074.1"/>
    </source>
</evidence>
<sequence length="52" mass="5848">QGYLGLYSLLVYRAHLIHLQAEYNTRRRALQPEINEDTPPKRGASVPPCGLA</sequence>
<feature type="non-terminal residue" evidence="2">
    <location>
        <position position="1"/>
    </location>
</feature>
<name>A0A0F9I605_9ZZZZ</name>
<comment type="caution">
    <text evidence="2">The sequence shown here is derived from an EMBL/GenBank/DDBJ whole genome shotgun (WGS) entry which is preliminary data.</text>
</comment>
<proteinExistence type="predicted"/>
<gene>
    <name evidence="2" type="ORF">LCGC14_1699760</name>
</gene>
<evidence type="ECO:0000256" key="1">
    <source>
        <dbReference type="SAM" id="MobiDB-lite"/>
    </source>
</evidence>
<accession>A0A0F9I605</accession>
<reference evidence="2" key="1">
    <citation type="journal article" date="2015" name="Nature">
        <title>Complex archaea that bridge the gap between prokaryotes and eukaryotes.</title>
        <authorList>
            <person name="Spang A."/>
            <person name="Saw J.H."/>
            <person name="Jorgensen S.L."/>
            <person name="Zaremba-Niedzwiedzka K."/>
            <person name="Martijn J."/>
            <person name="Lind A.E."/>
            <person name="van Eijk R."/>
            <person name="Schleper C."/>
            <person name="Guy L."/>
            <person name="Ettema T.J."/>
        </authorList>
    </citation>
    <scope>NUCLEOTIDE SEQUENCE</scope>
</reference>
<feature type="region of interest" description="Disordered" evidence="1">
    <location>
        <begin position="28"/>
        <end position="52"/>
    </location>
</feature>
<dbReference type="EMBL" id="LAZR01014997">
    <property type="protein sequence ID" value="KKM15074.1"/>
    <property type="molecule type" value="Genomic_DNA"/>
</dbReference>
<dbReference type="AlphaFoldDB" id="A0A0F9I605"/>
<protein>
    <submittedName>
        <fullName evidence="2">Uncharacterized protein</fullName>
    </submittedName>
</protein>
<organism evidence="2">
    <name type="scientific">marine sediment metagenome</name>
    <dbReference type="NCBI Taxonomy" id="412755"/>
    <lineage>
        <taxon>unclassified sequences</taxon>
        <taxon>metagenomes</taxon>
        <taxon>ecological metagenomes</taxon>
    </lineage>
</organism>